<name>A0ABS6JZA8_9BACI</name>
<dbReference type="InterPro" id="IPR013196">
    <property type="entry name" value="HTH_11"/>
</dbReference>
<dbReference type="Proteomes" id="UP000790580">
    <property type="component" value="Unassembled WGS sequence"/>
</dbReference>
<dbReference type="InterPro" id="IPR036388">
    <property type="entry name" value="WH-like_DNA-bd_sf"/>
</dbReference>
<dbReference type="PANTHER" id="PTHR12835">
    <property type="entry name" value="BIOTIN PROTEIN LIGASE"/>
    <property type="match status" value="1"/>
</dbReference>
<reference evidence="7 8" key="1">
    <citation type="submission" date="2021-06" db="EMBL/GenBank/DDBJ databases">
        <title>Bacillus sp. RD4P76, an endophyte from a halophyte.</title>
        <authorList>
            <person name="Sun J.-Q."/>
        </authorList>
    </citation>
    <scope>NUCLEOTIDE SEQUENCE [LARGE SCALE GENOMIC DNA]</scope>
    <source>
        <strain evidence="7 8">JCM 17098</strain>
    </source>
</reference>
<dbReference type="RefSeq" id="WP_088077827.1">
    <property type="nucleotide sequence ID" value="NZ_JAHQCR010000088.1"/>
</dbReference>
<comment type="caution">
    <text evidence="7">The sequence shown here is derived from an EMBL/GenBank/DDBJ whole genome shotgun (WGS) entry which is preliminary data.</text>
</comment>
<comment type="function">
    <text evidence="5">Acts both as a biotin--[acetyl-CoA-carboxylase] ligase and a repressor.</text>
</comment>
<comment type="catalytic activity">
    <reaction evidence="5">
        <text>biotin + L-lysyl-[protein] + ATP = N(6)-biotinyl-L-lysyl-[protein] + AMP + diphosphate + H(+)</text>
        <dbReference type="Rhea" id="RHEA:11756"/>
        <dbReference type="Rhea" id="RHEA-COMP:9752"/>
        <dbReference type="Rhea" id="RHEA-COMP:10505"/>
        <dbReference type="ChEBI" id="CHEBI:15378"/>
        <dbReference type="ChEBI" id="CHEBI:29969"/>
        <dbReference type="ChEBI" id="CHEBI:30616"/>
        <dbReference type="ChEBI" id="CHEBI:33019"/>
        <dbReference type="ChEBI" id="CHEBI:57586"/>
        <dbReference type="ChEBI" id="CHEBI:83144"/>
        <dbReference type="ChEBI" id="CHEBI:456215"/>
        <dbReference type="EC" id="6.3.4.15"/>
    </reaction>
</comment>
<feature type="binding site" evidence="5">
    <location>
        <position position="114"/>
    </location>
    <ligand>
        <name>biotin</name>
        <dbReference type="ChEBI" id="CHEBI:57586"/>
    </ligand>
</feature>
<proteinExistence type="inferred from homology"/>
<dbReference type="EC" id="6.3.4.15" evidence="5"/>
<evidence type="ECO:0000313" key="8">
    <source>
        <dbReference type="Proteomes" id="UP000790580"/>
    </source>
</evidence>
<keyword evidence="5" id="KW-0805">Transcription regulation</keyword>
<sequence length="322" mass="35617">MKAKVLKLLREINGQYISGEKISSELSCSRTMVWKYIKALREDGYVIEAVSNKGYKLVSISNHLSDHEIRSRLGNDHLFKEISYHEEVESTQNIAQKLINQGAGSGTVVIANEQTSGRGRLGRDWFSPKDKGIWMSLILKPEITLREAPQLTLLAAVAVTRAISSVCSISSEIKWPNDILVDGKKVCGILTEMQADPDRIKSVIIGIGINVNQTDFPSSIANIATSLAKARGEQVERSELIIQILNEFQWLYEAYLAKGFSFIKPLWEVNAISIGKKIVATTAQGRLTGIAEGINDEGVLILRDDNGKVHHIYSGDITIPKD</sequence>
<dbReference type="SUPFAM" id="SSF55681">
    <property type="entry name" value="Class II aaRS and biotin synthetases"/>
    <property type="match status" value="1"/>
</dbReference>
<comment type="caution">
    <text evidence="5">Lacks conserved residue(s) required for the propagation of feature annotation.</text>
</comment>
<dbReference type="InterPro" id="IPR036390">
    <property type="entry name" value="WH_DNA-bd_sf"/>
</dbReference>
<protein>
    <recommendedName>
        <fullName evidence="5">Bifunctional ligase/repressor BirA</fullName>
    </recommendedName>
    <alternativeName>
        <fullName evidence="5">Biotin--[acetyl-CoA-carboxylase] ligase</fullName>
        <ecNumber evidence="5">6.3.4.15</ecNumber>
    </alternativeName>
    <alternativeName>
        <fullName evidence="5">Biotin--protein ligase</fullName>
    </alternativeName>
    <alternativeName>
        <fullName evidence="5">Biotin-[acetyl-CoA carboxylase] synthetase</fullName>
    </alternativeName>
</protein>
<keyword evidence="2 5" id="KW-0547">Nucleotide-binding</keyword>
<dbReference type="NCBIfam" id="TIGR00121">
    <property type="entry name" value="birA_ligase"/>
    <property type="match status" value="1"/>
</dbReference>
<dbReference type="SUPFAM" id="SSF46785">
    <property type="entry name" value="Winged helix' DNA-binding domain"/>
    <property type="match status" value="1"/>
</dbReference>
<evidence type="ECO:0000256" key="2">
    <source>
        <dbReference type="ARBA" id="ARBA00022741"/>
    </source>
</evidence>
<dbReference type="InterPro" id="IPR004143">
    <property type="entry name" value="BPL_LPL_catalytic"/>
</dbReference>
<dbReference type="SUPFAM" id="SSF50037">
    <property type="entry name" value="C-terminal domain of transcriptional repressors"/>
    <property type="match status" value="1"/>
</dbReference>
<dbReference type="EMBL" id="JAHQCR010000088">
    <property type="protein sequence ID" value="MBU9723919.1"/>
    <property type="molecule type" value="Genomic_DNA"/>
</dbReference>
<evidence type="ECO:0000256" key="5">
    <source>
        <dbReference type="HAMAP-Rule" id="MF_00978"/>
    </source>
</evidence>
<dbReference type="GO" id="GO:0004077">
    <property type="term" value="F:biotin--[biotin carboxyl-carrier protein] ligase activity"/>
    <property type="evidence" value="ECO:0007669"/>
    <property type="project" value="UniProtKB-EC"/>
</dbReference>
<dbReference type="Pfam" id="PF08279">
    <property type="entry name" value="HTH_11"/>
    <property type="match status" value="1"/>
</dbReference>
<evidence type="ECO:0000259" key="6">
    <source>
        <dbReference type="PROSITE" id="PS51733"/>
    </source>
</evidence>
<evidence type="ECO:0000256" key="3">
    <source>
        <dbReference type="ARBA" id="ARBA00022840"/>
    </source>
</evidence>
<feature type="binding site" evidence="5">
    <location>
        <position position="185"/>
    </location>
    <ligand>
        <name>biotin</name>
        <dbReference type="ChEBI" id="CHEBI:57586"/>
    </ligand>
</feature>
<feature type="domain" description="BPL/LPL catalytic" evidence="6">
    <location>
        <begin position="66"/>
        <end position="256"/>
    </location>
</feature>
<dbReference type="PANTHER" id="PTHR12835:SF5">
    <property type="entry name" value="BIOTIN--PROTEIN LIGASE"/>
    <property type="match status" value="1"/>
</dbReference>
<keyword evidence="5" id="KW-0804">Transcription</keyword>
<evidence type="ECO:0000313" key="7">
    <source>
        <dbReference type="EMBL" id="MBU9723919.1"/>
    </source>
</evidence>
<gene>
    <name evidence="5" type="primary">birA</name>
    <name evidence="7" type="ORF">KS407_21080</name>
</gene>
<dbReference type="Gene3D" id="3.30.930.10">
    <property type="entry name" value="Bira Bifunctional Protein, Domain 2"/>
    <property type="match status" value="1"/>
</dbReference>
<feature type="binding site" evidence="5">
    <location>
        <begin position="118"/>
        <end position="120"/>
    </location>
    <ligand>
        <name>biotin</name>
        <dbReference type="ChEBI" id="CHEBI:57586"/>
    </ligand>
</feature>
<dbReference type="Gene3D" id="1.10.10.10">
    <property type="entry name" value="Winged helix-like DNA-binding domain superfamily/Winged helix DNA-binding domain"/>
    <property type="match status" value="1"/>
</dbReference>
<evidence type="ECO:0000256" key="1">
    <source>
        <dbReference type="ARBA" id="ARBA00022598"/>
    </source>
</evidence>
<dbReference type="InterPro" id="IPR030855">
    <property type="entry name" value="Bifunct_BirA"/>
</dbReference>
<dbReference type="Pfam" id="PF03099">
    <property type="entry name" value="BPL_LplA_LipB"/>
    <property type="match status" value="1"/>
</dbReference>
<dbReference type="InterPro" id="IPR004408">
    <property type="entry name" value="Biotin_CoA_COase_ligase"/>
</dbReference>
<accession>A0ABS6JZA8</accession>
<dbReference type="PROSITE" id="PS51733">
    <property type="entry name" value="BPL_LPL_CATALYTIC"/>
    <property type="match status" value="1"/>
</dbReference>
<keyword evidence="5" id="KW-0238">DNA-binding</keyword>
<keyword evidence="5" id="KW-0678">Repressor</keyword>
<dbReference type="Pfam" id="PF02237">
    <property type="entry name" value="BPL_C"/>
    <property type="match status" value="1"/>
</dbReference>
<dbReference type="Gene3D" id="2.30.30.100">
    <property type="match status" value="1"/>
</dbReference>
<dbReference type="InterPro" id="IPR008988">
    <property type="entry name" value="Transcriptional_repressor_C"/>
</dbReference>
<dbReference type="HAMAP" id="MF_00978">
    <property type="entry name" value="Bifunct_BirA"/>
    <property type="match status" value="1"/>
</dbReference>
<keyword evidence="8" id="KW-1185">Reference proteome</keyword>
<keyword evidence="1 5" id="KW-0436">Ligase</keyword>
<dbReference type="InterPro" id="IPR003142">
    <property type="entry name" value="BPL_C"/>
</dbReference>
<dbReference type="CDD" id="cd16442">
    <property type="entry name" value="BPL"/>
    <property type="match status" value="1"/>
</dbReference>
<comment type="similarity">
    <text evidence="5">Belongs to the biotin--protein ligase family.</text>
</comment>
<evidence type="ECO:0000256" key="4">
    <source>
        <dbReference type="ARBA" id="ARBA00023267"/>
    </source>
</evidence>
<dbReference type="InterPro" id="IPR045864">
    <property type="entry name" value="aa-tRNA-synth_II/BPL/LPL"/>
</dbReference>
<keyword evidence="3 5" id="KW-0067">ATP-binding</keyword>
<keyword evidence="4 5" id="KW-0092">Biotin</keyword>
<feature type="DNA-binding region" description="H-T-H motif" evidence="5">
    <location>
        <begin position="19"/>
        <end position="38"/>
    </location>
</feature>
<organism evidence="7 8">
    <name type="scientific">Evansella alkalicola</name>
    <dbReference type="NCBI Taxonomy" id="745819"/>
    <lineage>
        <taxon>Bacteria</taxon>
        <taxon>Bacillati</taxon>
        <taxon>Bacillota</taxon>
        <taxon>Bacilli</taxon>
        <taxon>Bacillales</taxon>
        <taxon>Bacillaceae</taxon>
        <taxon>Evansella</taxon>
    </lineage>
</organism>